<name>A0ABY4S3R6_AQUTE</name>
<feature type="region of interest" description="Disordered" evidence="1">
    <location>
        <begin position="291"/>
        <end position="314"/>
    </location>
</feature>
<gene>
    <name evidence="3" type="ORF">MW290_04985</name>
</gene>
<evidence type="ECO:0000256" key="1">
    <source>
        <dbReference type="SAM" id="MobiDB-lite"/>
    </source>
</evidence>
<evidence type="ECO:0000313" key="3">
    <source>
        <dbReference type="EMBL" id="URI07942.1"/>
    </source>
</evidence>
<proteinExistence type="predicted"/>
<evidence type="ECO:0000259" key="2">
    <source>
        <dbReference type="Pfam" id="PF03432"/>
    </source>
</evidence>
<evidence type="ECO:0000313" key="4">
    <source>
        <dbReference type="Proteomes" id="UP001056201"/>
    </source>
</evidence>
<dbReference type="RefSeq" id="WP_250196163.1">
    <property type="nucleotide sequence ID" value="NZ_CP097635.1"/>
</dbReference>
<organism evidence="3 4">
    <name type="scientific">Aquincola tertiaricarbonis</name>
    <dbReference type="NCBI Taxonomy" id="391953"/>
    <lineage>
        <taxon>Bacteria</taxon>
        <taxon>Pseudomonadati</taxon>
        <taxon>Pseudomonadota</taxon>
        <taxon>Betaproteobacteria</taxon>
        <taxon>Burkholderiales</taxon>
        <taxon>Sphaerotilaceae</taxon>
        <taxon>Aquincola</taxon>
    </lineage>
</organism>
<sequence length="314" mass="36069">MTLSTDAALLHWGERLFYPGNRRVPNAAPRLRGSPAQRAAALRERIAALVQRRAPQVMVKVTGGGRGMCAITAHFHYISKHGRLPIEDERGDVVQGREELDLLVDEWRWGGSPIEEHTTRREAYNIMLSMPRGTDPSIVQRATREFAHLELADHKYVMVLHDHQANPHVHLSVRAESNHGHRLNPRKADLQRWRETFAERLRGWGIEAEATPAATRGVQGRDEALWQRQARDQQRLRREVIRRPIAIAPSHFSARQAWARIGQVLVRSKNSLDRNLARDLANFMEGRPRFAVPRLSPQRSIEKGLRDRPSEHRR</sequence>
<reference evidence="3" key="1">
    <citation type="submission" date="2022-05" db="EMBL/GenBank/DDBJ databases">
        <title>An RpoN-dependent PEP-CTERM gene is involved in floc formation of an Aquincola tertiaricarbonis strain.</title>
        <authorList>
            <person name="Qiu D."/>
            <person name="Xia M."/>
        </authorList>
    </citation>
    <scope>NUCLEOTIDE SEQUENCE</scope>
    <source>
        <strain evidence="3">RN12</strain>
    </source>
</reference>
<accession>A0ABY4S3R6</accession>
<feature type="domain" description="MobA/VirD2-like nuclease" evidence="2">
    <location>
        <begin position="118"/>
        <end position="199"/>
    </location>
</feature>
<dbReference type="Proteomes" id="UP001056201">
    <property type="component" value="Chromosome 1"/>
</dbReference>
<dbReference type="InterPro" id="IPR005094">
    <property type="entry name" value="Endonuclease_MobA/VirD2"/>
</dbReference>
<feature type="compositionally biased region" description="Basic and acidic residues" evidence="1">
    <location>
        <begin position="300"/>
        <end position="314"/>
    </location>
</feature>
<keyword evidence="4" id="KW-1185">Reference proteome</keyword>
<dbReference type="Pfam" id="PF03432">
    <property type="entry name" value="Relaxase"/>
    <property type="match status" value="1"/>
</dbReference>
<dbReference type="EMBL" id="CP097635">
    <property type="protein sequence ID" value="URI07942.1"/>
    <property type="molecule type" value="Genomic_DNA"/>
</dbReference>
<protein>
    <submittedName>
        <fullName evidence="3">Conjugal transfer protein TraS</fullName>
    </submittedName>
</protein>